<dbReference type="Proteomes" id="UP001301963">
    <property type="component" value="Chromosome"/>
</dbReference>
<dbReference type="PANTHER" id="PTHR30290:SF10">
    <property type="entry name" value="PERIPLASMIC OLIGOPEPTIDE-BINDING PROTEIN-RELATED"/>
    <property type="match status" value="1"/>
</dbReference>
<organism evidence="6 7">
    <name type="scientific">Borreliella lusitaniae</name>
    <dbReference type="NCBI Taxonomy" id="100177"/>
    <lineage>
        <taxon>Bacteria</taxon>
        <taxon>Pseudomonadati</taxon>
        <taxon>Spirochaetota</taxon>
        <taxon>Spirochaetia</taxon>
        <taxon>Spirochaetales</taxon>
        <taxon>Borreliaceae</taxon>
        <taxon>Borreliella</taxon>
    </lineage>
</organism>
<dbReference type="InterPro" id="IPR030678">
    <property type="entry name" value="Peptide/Ni-bd"/>
</dbReference>
<reference evidence="6" key="1">
    <citation type="submission" date="2023-07" db="EMBL/GenBank/DDBJ databases">
        <title>Genome sequencing of multiple Borrelia sensu lato isolates.</title>
        <authorList>
            <person name="Mongodin E.F."/>
            <person name="Rudenko N."/>
            <person name="Fraser C.M."/>
            <person name="Schutzer S."/>
            <person name="Luft B."/>
            <person name="Morgan R."/>
            <person name="Chastens S."/>
            <person name="Qiu W."/>
        </authorList>
    </citation>
    <scope>NUCLEOTIDE SEQUENCE [LARGE SCALE GENOMIC DNA]</scope>
    <source>
        <strain evidence="6">PotiB3</strain>
    </source>
</reference>
<dbReference type="Gene3D" id="3.10.105.10">
    <property type="entry name" value="Dipeptide-binding Protein, Domain 3"/>
    <property type="match status" value="1"/>
</dbReference>
<feature type="domain" description="Solute-binding protein family 5" evidence="5">
    <location>
        <begin position="75"/>
        <end position="447"/>
    </location>
</feature>
<evidence type="ECO:0000256" key="3">
    <source>
        <dbReference type="ARBA" id="ARBA00022448"/>
    </source>
</evidence>
<keyword evidence="4" id="KW-0732">Signal</keyword>
<dbReference type="SUPFAM" id="SSF53850">
    <property type="entry name" value="Periplasmic binding protein-like II"/>
    <property type="match status" value="1"/>
</dbReference>
<gene>
    <name evidence="6" type="ORF">QIA44_01625</name>
</gene>
<evidence type="ECO:0000256" key="1">
    <source>
        <dbReference type="ARBA" id="ARBA00004196"/>
    </source>
</evidence>
<dbReference type="Pfam" id="PF00496">
    <property type="entry name" value="SBP_bac_5"/>
    <property type="match status" value="1"/>
</dbReference>
<dbReference type="Gene3D" id="3.40.190.10">
    <property type="entry name" value="Periplasmic binding protein-like II"/>
    <property type="match status" value="1"/>
</dbReference>
<evidence type="ECO:0000256" key="4">
    <source>
        <dbReference type="ARBA" id="ARBA00022729"/>
    </source>
</evidence>
<accession>A0ABZ0CIH9</accession>
<keyword evidence="3" id="KW-0813">Transport</keyword>
<protein>
    <submittedName>
        <fullName evidence="6">Peptide ABC transporter substrate-binding protein</fullName>
    </submittedName>
</protein>
<name>A0ABZ0CIH9_9SPIR</name>
<keyword evidence="7" id="KW-1185">Reference proteome</keyword>
<dbReference type="Gene3D" id="3.90.76.10">
    <property type="entry name" value="Dipeptide-binding Protein, Domain 1"/>
    <property type="match status" value="1"/>
</dbReference>
<dbReference type="PIRSF" id="PIRSF002741">
    <property type="entry name" value="MppA"/>
    <property type="match status" value="1"/>
</dbReference>
<dbReference type="RefSeq" id="WP_316383977.1">
    <property type="nucleotide sequence ID" value="NZ_CP132468.1"/>
</dbReference>
<evidence type="ECO:0000256" key="2">
    <source>
        <dbReference type="ARBA" id="ARBA00005695"/>
    </source>
</evidence>
<dbReference type="PANTHER" id="PTHR30290">
    <property type="entry name" value="PERIPLASMIC BINDING COMPONENT OF ABC TRANSPORTER"/>
    <property type="match status" value="1"/>
</dbReference>
<dbReference type="CDD" id="cd08504">
    <property type="entry name" value="PBP2_OppA"/>
    <property type="match status" value="1"/>
</dbReference>
<sequence length="535" mass="61823">MKKISKKIKITTLIIVVLSLITCNNNSEEEKLTFKVYIGGAPSSLDPHLADETIGARILEQVFSGLLTLNTKTGKLNPGLAKSWKASEDKKTYQFYLRDNLVWSDGFAITAQGIRKSFLRILDKTTESTHVDMLKSIIKNGQEYFDGKVSDSELGIKAIDEKILEITLTSPKPYFLELLLHHAFMPVPIHAIEKYKGNWTNPENMVVSGPFKLKKRLPNEKIIFEKNEHYYNAKEVELEELVYITSDNDLTVYNMYKNNEIDAIFNSIPPDIVNEIKLQNDYYQHKSNAIYLYSFNTKIKPLDNAGVREALTLAIDRETLVYQVLNDGTVPTREITPNLENYNYNKKLALFDPEKSKKLLTKAGYPHGKGFPILTLKYNTNETHKKVASFIQNQWKKILNINIILTNENWPVLTNSRNTGNFEIIRIGRIGEYLDPHTYFTIFTSENSQLASYRYSNLEFDKLIKESDFEKDPIKRKKILRKAEEIIIEKDFPAAPIYIYSGHYLFRNDKWTGWSPNVSEVYYFSELKSKNAKRN</sequence>
<proteinExistence type="inferred from homology"/>
<dbReference type="InterPro" id="IPR000914">
    <property type="entry name" value="SBP_5_dom"/>
</dbReference>
<comment type="subcellular location">
    <subcellularLocation>
        <location evidence="1">Cell envelope</location>
    </subcellularLocation>
</comment>
<comment type="similarity">
    <text evidence="2">Belongs to the bacterial solute-binding protein 5 family.</text>
</comment>
<evidence type="ECO:0000259" key="5">
    <source>
        <dbReference type="Pfam" id="PF00496"/>
    </source>
</evidence>
<evidence type="ECO:0000313" key="7">
    <source>
        <dbReference type="Proteomes" id="UP001301963"/>
    </source>
</evidence>
<evidence type="ECO:0000313" key="6">
    <source>
        <dbReference type="EMBL" id="WNY69031.1"/>
    </source>
</evidence>
<dbReference type="EMBL" id="CP132468">
    <property type="protein sequence ID" value="WNY69031.1"/>
    <property type="molecule type" value="Genomic_DNA"/>
</dbReference>
<dbReference type="InterPro" id="IPR039424">
    <property type="entry name" value="SBP_5"/>
</dbReference>